<dbReference type="Pfam" id="PF07791">
    <property type="entry name" value="Imm11"/>
    <property type="match status" value="1"/>
</dbReference>
<proteinExistence type="predicted"/>
<dbReference type="RefSeq" id="WP_048566878.1">
    <property type="nucleotide sequence ID" value="NZ_FMJI01000025.1"/>
</dbReference>
<dbReference type="PATRIC" id="fig|1396.441.peg.3744"/>
<dbReference type="EMBL" id="FMZR01000004">
    <property type="protein sequence ID" value="SDD09902.1"/>
    <property type="molecule type" value="Genomic_DNA"/>
</dbReference>
<accession>A0A1D3NXA7</accession>
<sequence>MKIWELRSSSDNYKSFQLLNYKEDKKFFEGKFNSTIKLKDSWRKLPIECLEEGKASDFPQFWGEIGALMVSEKAKALLEPSIGDNVEFLPLLCDSTSEVYYLVHVLNVLDAIDSDKAIFKKLITGLIIGCEKFAFNSNTVQNEMIFKVYINGKIHPTAVFISDELKNLIEQSDLKGFEFIEVWDSEELS</sequence>
<evidence type="ECO:0000313" key="3">
    <source>
        <dbReference type="Proteomes" id="UP000183507"/>
    </source>
</evidence>
<protein>
    <recommendedName>
        <fullName evidence="1">Immunity MXAN-0049 protein domain-containing protein</fullName>
    </recommendedName>
</protein>
<reference evidence="3" key="1">
    <citation type="submission" date="2016-10" db="EMBL/GenBank/DDBJ databases">
        <authorList>
            <person name="Varghese N."/>
        </authorList>
    </citation>
    <scope>NUCLEOTIDE SEQUENCE [LARGE SCALE GENOMIC DNA]</scope>
    <source>
        <strain evidence="3">KPR-7A</strain>
    </source>
</reference>
<organism evidence="2 3">
    <name type="scientific">Bacillus wiedmannii</name>
    <dbReference type="NCBI Taxonomy" id="1890302"/>
    <lineage>
        <taxon>Bacteria</taxon>
        <taxon>Bacillati</taxon>
        <taxon>Bacillota</taxon>
        <taxon>Bacilli</taxon>
        <taxon>Bacillales</taxon>
        <taxon>Bacillaceae</taxon>
        <taxon>Bacillus</taxon>
        <taxon>Bacillus cereus group</taxon>
    </lineage>
</organism>
<feature type="domain" description="Immunity MXAN-0049 protein" evidence="1">
    <location>
        <begin position="61"/>
        <end position="182"/>
    </location>
</feature>
<evidence type="ECO:0000259" key="1">
    <source>
        <dbReference type="Pfam" id="PF07791"/>
    </source>
</evidence>
<dbReference type="Proteomes" id="UP000183507">
    <property type="component" value="Unassembled WGS sequence"/>
</dbReference>
<gene>
    <name evidence="2" type="ORF">SAMN04487767_104357</name>
</gene>
<name>A0A1D3NXA7_9BACI</name>
<dbReference type="InterPro" id="IPR012433">
    <property type="entry name" value="Imm11"/>
</dbReference>
<evidence type="ECO:0000313" key="2">
    <source>
        <dbReference type="EMBL" id="SDD09902.1"/>
    </source>
</evidence>
<dbReference type="AlphaFoldDB" id="A0A1D3NXA7"/>